<name>A0ABP9V4U8_9BACT</name>
<feature type="region of interest" description="Disordered" evidence="1">
    <location>
        <begin position="75"/>
        <end position="100"/>
    </location>
</feature>
<protein>
    <submittedName>
        <fullName evidence="2">Uncharacterized protein</fullName>
    </submittedName>
</protein>
<evidence type="ECO:0000313" key="3">
    <source>
        <dbReference type="Proteomes" id="UP001424741"/>
    </source>
</evidence>
<dbReference type="EMBL" id="BAABRL010000008">
    <property type="protein sequence ID" value="GAA5496367.1"/>
    <property type="molecule type" value="Genomic_DNA"/>
</dbReference>
<dbReference type="Proteomes" id="UP001424741">
    <property type="component" value="Unassembled WGS sequence"/>
</dbReference>
<comment type="caution">
    <text evidence="2">The sequence shown here is derived from an EMBL/GenBank/DDBJ whole genome shotgun (WGS) entry which is preliminary data.</text>
</comment>
<reference evidence="2 3" key="1">
    <citation type="submission" date="2024-02" db="EMBL/GenBank/DDBJ databases">
        <title>Rubritalea halochordaticola NBRC 107102.</title>
        <authorList>
            <person name="Ichikawa N."/>
            <person name="Katano-Makiyama Y."/>
            <person name="Hidaka K."/>
        </authorList>
    </citation>
    <scope>NUCLEOTIDE SEQUENCE [LARGE SCALE GENOMIC DNA]</scope>
    <source>
        <strain evidence="2 3">NBRC 107102</strain>
    </source>
</reference>
<keyword evidence="3" id="KW-1185">Reference proteome</keyword>
<dbReference type="RefSeq" id="WP_346189051.1">
    <property type="nucleotide sequence ID" value="NZ_BAABRL010000008.1"/>
</dbReference>
<evidence type="ECO:0000256" key="1">
    <source>
        <dbReference type="SAM" id="MobiDB-lite"/>
    </source>
</evidence>
<accession>A0ABP9V4U8</accession>
<organism evidence="2 3">
    <name type="scientific">Rubritalea halochordaticola</name>
    <dbReference type="NCBI Taxonomy" id="714537"/>
    <lineage>
        <taxon>Bacteria</taxon>
        <taxon>Pseudomonadati</taxon>
        <taxon>Verrucomicrobiota</taxon>
        <taxon>Verrucomicrobiia</taxon>
        <taxon>Verrucomicrobiales</taxon>
        <taxon>Rubritaleaceae</taxon>
        <taxon>Rubritalea</taxon>
    </lineage>
</organism>
<gene>
    <name evidence="2" type="ORF">Rhal01_02550</name>
</gene>
<proteinExistence type="predicted"/>
<sequence length="119" mass="13670">MKRLQVQWRDHCINMSLPASGVLSATVFINDQTDRDPEAEDQMMLELGGLDCSDDLHSIWGKHPLQPGDEVTISIHDDRLSDPPLFRRGESREESEERKKAYLRQAAKELGWQLIEPED</sequence>
<evidence type="ECO:0000313" key="2">
    <source>
        <dbReference type="EMBL" id="GAA5496367.1"/>
    </source>
</evidence>